<dbReference type="InterPro" id="IPR050357">
    <property type="entry name" value="Arrestin_domain-protein"/>
</dbReference>
<dbReference type="Proteomes" id="UP000008068">
    <property type="component" value="Unassembled WGS sequence"/>
</dbReference>
<dbReference type="PANTHER" id="PTHR11188:SF7">
    <property type="entry name" value="ARRESTIN C-TERMINAL-LIKE DOMAIN-CONTAINING PROTEIN-RELATED"/>
    <property type="match status" value="1"/>
</dbReference>
<dbReference type="InterPro" id="IPR011022">
    <property type="entry name" value="Arrestin_C-like"/>
</dbReference>
<dbReference type="InterPro" id="IPR014752">
    <property type="entry name" value="Arrestin-like_C"/>
</dbReference>
<dbReference type="eggNOG" id="KOG3780">
    <property type="taxonomic scope" value="Eukaryota"/>
</dbReference>
<dbReference type="Pfam" id="PF02752">
    <property type="entry name" value="Arrestin_C"/>
    <property type="match status" value="1"/>
</dbReference>
<dbReference type="HOGENOM" id="CLU_039221_0_0_1"/>
<evidence type="ECO:0000259" key="3">
    <source>
        <dbReference type="SMART" id="SM01017"/>
    </source>
</evidence>
<dbReference type="GO" id="GO:0005737">
    <property type="term" value="C:cytoplasm"/>
    <property type="evidence" value="ECO:0007669"/>
    <property type="project" value="TreeGrafter"/>
</dbReference>
<feature type="region of interest" description="Disordered" evidence="2">
    <location>
        <begin position="299"/>
        <end position="321"/>
    </location>
</feature>
<feature type="domain" description="Arrestin C-terminal-like" evidence="3">
    <location>
        <begin position="155"/>
        <end position="302"/>
    </location>
</feature>
<dbReference type="SMART" id="SM01017">
    <property type="entry name" value="Arrestin_C"/>
    <property type="match status" value="1"/>
</dbReference>
<dbReference type="OrthoDB" id="7785529at2759"/>
<dbReference type="STRING" id="135651.G0MN45"/>
<dbReference type="InterPro" id="IPR014756">
    <property type="entry name" value="Ig_E-set"/>
</dbReference>
<dbReference type="OMA" id="EFGFRSK"/>
<dbReference type="Gene3D" id="2.60.40.640">
    <property type="match status" value="2"/>
</dbReference>
<dbReference type="InterPro" id="IPR011021">
    <property type="entry name" value="Arrestin-like_N"/>
</dbReference>
<proteinExistence type="inferred from homology"/>
<comment type="similarity">
    <text evidence="1">Belongs to the arrestin family.</text>
</comment>
<protein>
    <recommendedName>
        <fullName evidence="3">Arrestin C-terminal-like domain-containing protein</fullName>
    </recommendedName>
</protein>
<gene>
    <name evidence="4" type="ORF">CAEBREN_23404</name>
</gene>
<evidence type="ECO:0000256" key="1">
    <source>
        <dbReference type="ARBA" id="ARBA00005298"/>
    </source>
</evidence>
<reference evidence="5" key="1">
    <citation type="submission" date="2011-07" db="EMBL/GenBank/DDBJ databases">
        <authorList>
            <consortium name="Caenorhabditis brenneri Sequencing and Analysis Consortium"/>
            <person name="Wilson R.K."/>
        </authorList>
    </citation>
    <scope>NUCLEOTIDE SEQUENCE [LARGE SCALE GENOMIC DNA]</scope>
    <source>
        <strain evidence="5">PB2801</strain>
    </source>
</reference>
<evidence type="ECO:0000313" key="5">
    <source>
        <dbReference type="Proteomes" id="UP000008068"/>
    </source>
</evidence>
<dbReference type="EMBL" id="GL379803">
    <property type="protein sequence ID" value="EGT38181.1"/>
    <property type="molecule type" value="Genomic_DNA"/>
</dbReference>
<name>G0MN45_CAEBE</name>
<accession>G0MN45</accession>
<keyword evidence="5" id="KW-1185">Reference proteome</keyword>
<dbReference type="GO" id="GO:0015031">
    <property type="term" value="P:protein transport"/>
    <property type="evidence" value="ECO:0007669"/>
    <property type="project" value="TreeGrafter"/>
</dbReference>
<feature type="compositionally biased region" description="Basic and acidic residues" evidence="2">
    <location>
        <begin position="303"/>
        <end position="312"/>
    </location>
</feature>
<dbReference type="AlphaFoldDB" id="G0MN45"/>
<evidence type="ECO:0000313" key="4">
    <source>
        <dbReference type="EMBL" id="EGT38181.1"/>
    </source>
</evidence>
<dbReference type="FunCoup" id="G0MN45">
    <property type="interactions" value="6"/>
</dbReference>
<dbReference type="InParanoid" id="G0MN45"/>
<organism evidence="5">
    <name type="scientific">Caenorhabditis brenneri</name>
    <name type="common">Nematode worm</name>
    <dbReference type="NCBI Taxonomy" id="135651"/>
    <lineage>
        <taxon>Eukaryota</taxon>
        <taxon>Metazoa</taxon>
        <taxon>Ecdysozoa</taxon>
        <taxon>Nematoda</taxon>
        <taxon>Chromadorea</taxon>
        <taxon>Rhabditida</taxon>
        <taxon>Rhabditina</taxon>
        <taxon>Rhabditomorpha</taxon>
        <taxon>Rhabditoidea</taxon>
        <taxon>Rhabditidae</taxon>
        <taxon>Peloderinae</taxon>
        <taxon>Caenorhabditis</taxon>
    </lineage>
</organism>
<sequence length="321" mass="36203">MKSLSIVLDNEGPYYPGDTVTGKIVLTNSEPLKARSITLNWEGISQTDVHVFSSPYKKQVFSQKHTLWVPKSGEEVIPADTHEFPFSYKLPADCPPTLNFWNTKNQYKVKVVVDRPWRKNLKEEAEFVVTKKLDVQGSITLWYAQTFNRTGFFVNNGPITLDVHLPAVVKPGQTIRINYKIVNNSSATVNFLKADLFKQAHYHARDQHTPCEPFKACPLSNDQQACRIWPIGKKHTMKVDIAPYTECTYQMPFSISKKATVPNFATGLMTFSYYIEVGFAVKGSTALWTSLMVPINIGEEEEEKKTSPKTQDDGAPPAYSA</sequence>
<evidence type="ECO:0000256" key="2">
    <source>
        <dbReference type="SAM" id="MobiDB-lite"/>
    </source>
</evidence>
<dbReference type="SUPFAM" id="SSF81296">
    <property type="entry name" value="E set domains"/>
    <property type="match status" value="2"/>
</dbReference>
<dbReference type="PANTHER" id="PTHR11188">
    <property type="entry name" value="ARRESTIN DOMAIN CONTAINING PROTEIN"/>
    <property type="match status" value="1"/>
</dbReference>
<dbReference type="Pfam" id="PF00339">
    <property type="entry name" value="Arrestin_N"/>
    <property type="match status" value="1"/>
</dbReference>